<organism evidence="17 18">
    <name type="scientific">Clostridium estertheticum subsp. estertheticum</name>
    <dbReference type="NCBI Taxonomy" id="1552"/>
    <lineage>
        <taxon>Bacteria</taxon>
        <taxon>Bacillati</taxon>
        <taxon>Bacillota</taxon>
        <taxon>Clostridia</taxon>
        <taxon>Eubacteriales</taxon>
        <taxon>Clostridiaceae</taxon>
        <taxon>Clostridium</taxon>
    </lineage>
</organism>
<dbReference type="OrthoDB" id="9813151at2"/>
<dbReference type="CDD" id="cd00075">
    <property type="entry name" value="HATPase"/>
    <property type="match status" value="1"/>
</dbReference>
<evidence type="ECO:0000256" key="12">
    <source>
        <dbReference type="ARBA" id="ARBA00037219"/>
    </source>
</evidence>
<dbReference type="SMART" id="SM00304">
    <property type="entry name" value="HAMP"/>
    <property type="match status" value="1"/>
</dbReference>
<feature type="transmembrane region" description="Helical" evidence="14">
    <location>
        <begin position="47"/>
        <end position="68"/>
    </location>
</feature>
<name>A0A1J0GFT5_9CLOT</name>
<dbReference type="InterPro" id="IPR036890">
    <property type="entry name" value="HATPase_C_sf"/>
</dbReference>
<evidence type="ECO:0000256" key="7">
    <source>
        <dbReference type="ARBA" id="ARBA00022777"/>
    </source>
</evidence>
<comment type="function">
    <text evidence="12">Member of the two-component regulatory system HssS/HssR involved in intracellular heme homeostasis and tempering of staphylococcal virulence. HssS functions as a heme sensor histidine kinase which is autophosphorylated at a histidine residue and transfers its phosphate group to an aspartate residue of HssR. HssR/HssS activates the expression of hrtAB, an efflux pump, in response to extracellular heme, hemin, hemoglobin or blood.</text>
</comment>
<comment type="catalytic activity">
    <reaction evidence="1">
        <text>ATP + protein L-histidine = ADP + protein N-phospho-L-histidine.</text>
        <dbReference type="EC" id="2.7.13.3"/>
    </reaction>
</comment>
<evidence type="ECO:0000256" key="1">
    <source>
        <dbReference type="ARBA" id="ARBA00000085"/>
    </source>
</evidence>
<dbReference type="RefSeq" id="WP_071612442.1">
    <property type="nucleotide sequence ID" value="NZ_CP015756.1"/>
</dbReference>
<comment type="subcellular location">
    <subcellularLocation>
        <location evidence="2">Membrane</location>
        <topology evidence="2">Multi-pass membrane protein</topology>
    </subcellularLocation>
</comment>
<dbReference type="SMART" id="SM00387">
    <property type="entry name" value="HATPase_c"/>
    <property type="match status" value="1"/>
</dbReference>
<keyword evidence="11 14" id="KW-0472">Membrane</keyword>
<evidence type="ECO:0000256" key="4">
    <source>
        <dbReference type="ARBA" id="ARBA00022553"/>
    </source>
</evidence>
<dbReference type="InterPro" id="IPR003594">
    <property type="entry name" value="HATPase_dom"/>
</dbReference>
<dbReference type="SUPFAM" id="SSF55874">
    <property type="entry name" value="ATPase domain of HSP90 chaperone/DNA topoisomerase II/histidine kinase"/>
    <property type="match status" value="1"/>
</dbReference>
<evidence type="ECO:0000313" key="17">
    <source>
        <dbReference type="EMBL" id="APC40151.1"/>
    </source>
</evidence>
<evidence type="ECO:0000259" key="15">
    <source>
        <dbReference type="PROSITE" id="PS50109"/>
    </source>
</evidence>
<dbReference type="STRING" id="1552.A7L45_08755"/>
<evidence type="ECO:0000256" key="10">
    <source>
        <dbReference type="ARBA" id="ARBA00023026"/>
    </source>
</evidence>
<evidence type="ECO:0000256" key="8">
    <source>
        <dbReference type="ARBA" id="ARBA00022989"/>
    </source>
</evidence>
<keyword evidence="9" id="KW-0902">Two-component regulatory system</keyword>
<dbReference type="SUPFAM" id="SSF158472">
    <property type="entry name" value="HAMP domain-like"/>
    <property type="match status" value="1"/>
</dbReference>
<dbReference type="Gene3D" id="6.10.340.10">
    <property type="match status" value="1"/>
</dbReference>
<dbReference type="InterPro" id="IPR004358">
    <property type="entry name" value="Sig_transdc_His_kin-like_C"/>
</dbReference>
<dbReference type="InterPro" id="IPR050398">
    <property type="entry name" value="HssS/ArlS-like"/>
</dbReference>
<dbReference type="Gene3D" id="3.30.565.10">
    <property type="entry name" value="Histidine kinase-like ATPase, C-terminal domain"/>
    <property type="match status" value="1"/>
</dbReference>
<dbReference type="PANTHER" id="PTHR45528:SF11">
    <property type="entry name" value="HISTIDINE KINASE"/>
    <property type="match status" value="1"/>
</dbReference>
<accession>A0A1J0GFT5</accession>
<dbReference type="EMBL" id="CP015756">
    <property type="protein sequence ID" value="APC40151.1"/>
    <property type="molecule type" value="Genomic_DNA"/>
</dbReference>
<dbReference type="Proteomes" id="UP000182569">
    <property type="component" value="Chromosome"/>
</dbReference>
<evidence type="ECO:0000259" key="16">
    <source>
        <dbReference type="PROSITE" id="PS50885"/>
    </source>
</evidence>
<feature type="domain" description="Histidine kinase" evidence="15">
    <location>
        <begin position="131"/>
        <end position="343"/>
    </location>
</feature>
<evidence type="ECO:0000256" key="13">
    <source>
        <dbReference type="ARBA" id="ARBA00040841"/>
    </source>
</evidence>
<keyword evidence="4" id="KW-0597">Phosphoprotein</keyword>
<keyword evidence="18" id="KW-1185">Reference proteome</keyword>
<dbReference type="CDD" id="cd00082">
    <property type="entry name" value="HisKA"/>
    <property type="match status" value="1"/>
</dbReference>
<evidence type="ECO:0000256" key="14">
    <source>
        <dbReference type="SAM" id="Phobius"/>
    </source>
</evidence>
<dbReference type="GO" id="GO:0000155">
    <property type="term" value="F:phosphorelay sensor kinase activity"/>
    <property type="evidence" value="ECO:0007669"/>
    <property type="project" value="InterPro"/>
</dbReference>
<keyword evidence="8 14" id="KW-1133">Transmembrane helix</keyword>
<dbReference type="InterPro" id="IPR003661">
    <property type="entry name" value="HisK_dim/P_dom"/>
</dbReference>
<sequence>MNRIKSLKITMVFLVFCIMISAGLLTWLCFLFLYSAGIFSIPVLAPIISQLIALFVSIVIGTSISAVASENILKPLNQLIKATKIVSTGDFSVRVKELSSRSEIADLLRNFNHMTEELGSIEMFRNDFINNFSHEFKTPIVSIRGFAKQLQNDNLEALKRKEYTDIIINESERLTNMSANILILTKFENQRIITDQTEYELDEQIRNCIILLENQWSRKNIEINLNLEAIKIFGNIEMLSHLWINLIENAIKNSKDNGNITIECHETLDDIAFKISNDGNGMDDNTLKHIFDKFYQGDRSHTSPGNGLGLSIVKRIVELVRGEIAVESKINQGTTFIVKLPKV</sequence>
<dbReference type="InterPro" id="IPR005467">
    <property type="entry name" value="His_kinase_dom"/>
</dbReference>
<keyword evidence="5" id="KW-0808">Transferase</keyword>
<dbReference type="PANTHER" id="PTHR45528">
    <property type="entry name" value="SENSOR HISTIDINE KINASE CPXA"/>
    <property type="match status" value="1"/>
</dbReference>
<evidence type="ECO:0000256" key="6">
    <source>
        <dbReference type="ARBA" id="ARBA00022692"/>
    </source>
</evidence>
<dbReference type="PROSITE" id="PS50885">
    <property type="entry name" value="HAMP"/>
    <property type="match status" value="1"/>
</dbReference>
<proteinExistence type="predicted"/>
<feature type="domain" description="HAMP" evidence="16">
    <location>
        <begin position="70"/>
        <end position="123"/>
    </location>
</feature>
<dbReference type="InterPro" id="IPR036097">
    <property type="entry name" value="HisK_dim/P_sf"/>
</dbReference>
<protein>
    <recommendedName>
        <fullName evidence="13">Heme sensor protein HssS</fullName>
        <ecNumber evidence="3">2.7.13.3</ecNumber>
    </recommendedName>
</protein>
<evidence type="ECO:0000256" key="5">
    <source>
        <dbReference type="ARBA" id="ARBA00022679"/>
    </source>
</evidence>
<gene>
    <name evidence="17" type="ORF">A7L45_08755</name>
</gene>
<dbReference type="PRINTS" id="PR00344">
    <property type="entry name" value="BCTRLSENSOR"/>
</dbReference>
<dbReference type="KEGG" id="ceu:A7L45_08755"/>
<dbReference type="Pfam" id="PF02518">
    <property type="entry name" value="HATPase_c"/>
    <property type="match status" value="1"/>
</dbReference>
<evidence type="ECO:0000256" key="9">
    <source>
        <dbReference type="ARBA" id="ARBA00023012"/>
    </source>
</evidence>
<dbReference type="EC" id="2.7.13.3" evidence="3"/>
<keyword evidence="6 14" id="KW-0812">Transmembrane</keyword>
<dbReference type="FunFam" id="3.30.565.10:FF:000006">
    <property type="entry name" value="Sensor histidine kinase WalK"/>
    <property type="match status" value="1"/>
</dbReference>
<evidence type="ECO:0000256" key="11">
    <source>
        <dbReference type="ARBA" id="ARBA00023136"/>
    </source>
</evidence>
<keyword evidence="7 17" id="KW-0418">Kinase</keyword>
<dbReference type="SUPFAM" id="SSF47384">
    <property type="entry name" value="Homodimeric domain of signal transducing histidine kinase"/>
    <property type="match status" value="1"/>
</dbReference>
<dbReference type="Gene3D" id="1.10.287.130">
    <property type="match status" value="1"/>
</dbReference>
<dbReference type="Pfam" id="PF00512">
    <property type="entry name" value="HisKA"/>
    <property type="match status" value="1"/>
</dbReference>
<dbReference type="InterPro" id="IPR003660">
    <property type="entry name" value="HAMP_dom"/>
</dbReference>
<evidence type="ECO:0000256" key="3">
    <source>
        <dbReference type="ARBA" id="ARBA00012438"/>
    </source>
</evidence>
<keyword evidence="10" id="KW-0843">Virulence</keyword>
<dbReference type="CDD" id="cd06225">
    <property type="entry name" value="HAMP"/>
    <property type="match status" value="1"/>
</dbReference>
<evidence type="ECO:0000313" key="18">
    <source>
        <dbReference type="Proteomes" id="UP000182569"/>
    </source>
</evidence>
<dbReference type="GO" id="GO:0005886">
    <property type="term" value="C:plasma membrane"/>
    <property type="evidence" value="ECO:0007669"/>
    <property type="project" value="TreeGrafter"/>
</dbReference>
<dbReference type="Pfam" id="PF00672">
    <property type="entry name" value="HAMP"/>
    <property type="match status" value="1"/>
</dbReference>
<feature type="transmembrane region" description="Helical" evidence="14">
    <location>
        <begin position="12"/>
        <end position="35"/>
    </location>
</feature>
<dbReference type="SMART" id="SM00388">
    <property type="entry name" value="HisKA"/>
    <property type="match status" value="1"/>
</dbReference>
<reference evidence="18" key="1">
    <citation type="journal article" date="2016" name="Front. Microbiol.">
        <title>Complete Genome Sequence of Clostridium estertheticum DSM 8809, a Microbe Identified in Spoiled Vacuum Packed Beef.</title>
        <authorList>
            <person name="Yu Z."/>
            <person name="Gunn L."/>
            <person name="Brennan E."/>
            <person name="Reid R."/>
            <person name="Wall P.G."/>
            <person name="Gaora O.P."/>
            <person name="Hurley D."/>
            <person name="Bolton D."/>
            <person name="Fanning S."/>
        </authorList>
    </citation>
    <scope>NUCLEOTIDE SEQUENCE [LARGE SCALE GENOMIC DNA]</scope>
    <source>
        <strain evidence="18">DSM 8809</strain>
    </source>
</reference>
<evidence type="ECO:0000256" key="2">
    <source>
        <dbReference type="ARBA" id="ARBA00004141"/>
    </source>
</evidence>
<dbReference type="PROSITE" id="PS50109">
    <property type="entry name" value="HIS_KIN"/>
    <property type="match status" value="1"/>
</dbReference>
<dbReference type="AlphaFoldDB" id="A0A1J0GFT5"/>